<proteinExistence type="predicted"/>
<evidence type="ECO:0000256" key="5">
    <source>
        <dbReference type="ARBA" id="ARBA00023136"/>
    </source>
</evidence>
<evidence type="ECO:0000259" key="7">
    <source>
        <dbReference type="Pfam" id="PF10035"/>
    </source>
</evidence>
<protein>
    <submittedName>
        <fullName evidence="9">YitT family protein</fullName>
    </submittedName>
</protein>
<evidence type="ECO:0000256" key="4">
    <source>
        <dbReference type="ARBA" id="ARBA00022989"/>
    </source>
</evidence>
<dbReference type="InterPro" id="IPR003740">
    <property type="entry name" value="YitT"/>
</dbReference>
<evidence type="ECO:0000313" key="9">
    <source>
        <dbReference type="EMBL" id="TGG87822.1"/>
    </source>
</evidence>
<dbReference type="Proteomes" id="UP000297288">
    <property type="component" value="Unassembled WGS sequence"/>
</dbReference>
<evidence type="ECO:0000256" key="3">
    <source>
        <dbReference type="ARBA" id="ARBA00022692"/>
    </source>
</evidence>
<feature type="transmembrane region" description="Helical" evidence="6">
    <location>
        <begin position="182"/>
        <end position="203"/>
    </location>
</feature>
<keyword evidence="2" id="KW-1003">Cell membrane</keyword>
<feature type="transmembrane region" description="Helical" evidence="6">
    <location>
        <begin position="156"/>
        <end position="176"/>
    </location>
</feature>
<dbReference type="GO" id="GO:0005886">
    <property type="term" value="C:plasma membrane"/>
    <property type="evidence" value="ECO:0007669"/>
    <property type="project" value="UniProtKB-SubCell"/>
</dbReference>
<dbReference type="Gene3D" id="3.30.70.120">
    <property type="match status" value="1"/>
</dbReference>
<dbReference type="PANTHER" id="PTHR33545">
    <property type="entry name" value="UPF0750 MEMBRANE PROTEIN YITT-RELATED"/>
    <property type="match status" value="1"/>
</dbReference>
<dbReference type="PIRSF" id="PIRSF006483">
    <property type="entry name" value="Membrane_protein_YitT"/>
    <property type="match status" value="1"/>
</dbReference>
<dbReference type="RefSeq" id="WP_091404547.1">
    <property type="nucleotide sequence ID" value="NZ_FMYV01000006.1"/>
</dbReference>
<dbReference type="CDD" id="cd16380">
    <property type="entry name" value="YitT_C"/>
    <property type="match status" value="1"/>
</dbReference>
<dbReference type="Pfam" id="PF10035">
    <property type="entry name" value="DUF2179"/>
    <property type="match status" value="1"/>
</dbReference>
<dbReference type="Pfam" id="PF02588">
    <property type="entry name" value="YitT_membrane"/>
    <property type="match status" value="1"/>
</dbReference>
<organism evidence="8 10">
    <name type="scientific">Geotoga petraea</name>
    <dbReference type="NCBI Taxonomy" id="28234"/>
    <lineage>
        <taxon>Bacteria</taxon>
        <taxon>Thermotogati</taxon>
        <taxon>Thermotogota</taxon>
        <taxon>Thermotogae</taxon>
        <taxon>Petrotogales</taxon>
        <taxon>Petrotogaceae</taxon>
        <taxon>Geotoga</taxon>
    </lineage>
</organism>
<sequence length="300" mass="32927">MTKNSKSIDIKKEVFDYSIITIGTILTAVGIVLFLVPYNIVAGGVSGLAIVMNELFGWWVGLQMIVYNLFLFALGFKLLGMGFGVKSIYSAIALSLFTDLFQQVFKMNEILPNMINQTQNPGLDMMLMTAVYGAIITGTGMGLVIWRGATTGGTDILAIIFNKYFHVSVGTGLLIADSVITASSILISPILPMYGIITIFIMARTIDGIVTGLESTKTVLIISDYHDRIKEMIYKELDRGITFIKGAGGYTNKDKEIMMVTISRSEVGMLKNNLHEIDENAFVIILPNNEALGYGFKKIK</sequence>
<evidence type="ECO:0000313" key="11">
    <source>
        <dbReference type="Proteomes" id="UP000297288"/>
    </source>
</evidence>
<feature type="transmembrane region" description="Helical" evidence="6">
    <location>
        <begin position="14"/>
        <end position="36"/>
    </location>
</feature>
<evidence type="ECO:0000313" key="10">
    <source>
        <dbReference type="Proteomes" id="UP000199322"/>
    </source>
</evidence>
<evidence type="ECO:0000256" key="6">
    <source>
        <dbReference type="SAM" id="Phobius"/>
    </source>
</evidence>
<feature type="transmembrane region" description="Helical" evidence="6">
    <location>
        <begin position="125"/>
        <end position="144"/>
    </location>
</feature>
<feature type="domain" description="DUF2179" evidence="7">
    <location>
        <begin position="239"/>
        <end position="293"/>
    </location>
</feature>
<keyword evidence="5 6" id="KW-0472">Membrane</keyword>
<accession>A0A1G6NM88</accession>
<evidence type="ECO:0000256" key="1">
    <source>
        <dbReference type="ARBA" id="ARBA00004651"/>
    </source>
</evidence>
<reference evidence="8 10" key="1">
    <citation type="submission" date="2016-10" db="EMBL/GenBank/DDBJ databases">
        <authorList>
            <person name="de Groot N.N."/>
        </authorList>
    </citation>
    <scope>NUCLEOTIDE SEQUENCE [LARGE SCALE GENOMIC DNA]</scope>
    <source>
        <strain evidence="8 10">WG14</strain>
    </source>
</reference>
<dbReference type="EMBL" id="FMYV01000006">
    <property type="protein sequence ID" value="SDC68761.1"/>
    <property type="molecule type" value="Genomic_DNA"/>
</dbReference>
<evidence type="ECO:0000256" key="2">
    <source>
        <dbReference type="ARBA" id="ARBA00022475"/>
    </source>
</evidence>
<evidence type="ECO:0000313" key="8">
    <source>
        <dbReference type="EMBL" id="SDC68761.1"/>
    </source>
</evidence>
<dbReference type="InterPro" id="IPR019264">
    <property type="entry name" value="DUF2179"/>
</dbReference>
<reference evidence="9 11" key="2">
    <citation type="submission" date="2019-04" db="EMBL/GenBank/DDBJ databases">
        <title>Draft genome sequence data and analysis of a Fermenting Bacterium, Geotoga petraea strain HO-Geo1, isolated from heavy-oil petroleum reservoir in Russia.</title>
        <authorList>
            <person name="Grouzdev D.S."/>
            <person name="Semenova E.M."/>
            <person name="Sokolova D.S."/>
            <person name="Tourova T.P."/>
            <person name="Poltaraus A.B."/>
            <person name="Nazina T.N."/>
        </authorList>
    </citation>
    <scope>NUCLEOTIDE SEQUENCE [LARGE SCALE GENOMIC DNA]</scope>
    <source>
        <strain evidence="9 11">HO-Geo1</strain>
    </source>
</reference>
<keyword evidence="4 6" id="KW-1133">Transmembrane helix</keyword>
<gene>
    <name evidence="9" type="ORF">E4650_05630</name>
    <name evidence="8" type="ORF">SAMN04488588_1585</name>
</gene>
<name>A0A1G6NM88_9BACT</name>
<dbReference type="AlphaFoldDB" id="A0A1G6NM88"/>
<keyword evidence="3 6" id="KW-0812">Transmembrane</keyword>
<dbReference type="PANTHER" id="PTHR33545:SF5">
    <property type="entry name" value="UPF0750 MEMBRANE PROTEIN YITT"/>
    <property type="match status" value="1"/>
</dbReference>
<dbReference type="OrthoDB" id="9779786at2"/>
<dbReference type="InterPro" id="IPR015867">
    <property type="entry name" value="N-reg_PII/ATP_PRibTrfase_C"/>
</dbReference>
<dbReference type="Proteomes" id="UP000199322">
    <property type="component" value="Unassembled WGS sequence"/>
</dbReference>
<comment type="subcellular location">
    <subcellularLocation>
        <location evidence="1">Cell membrane</location>
        <topology evidence="1">Multi-pass membrane protein</topology>
    </subcellularLocation>
</comment>
<dbReference type="InterPro" id="IPR051461">
    <property type="entry name" value="UPF0750_membrane"/>
</dbReference>
<dbReference type="EMBL" id="SRME01000003">
    <property type="protein sequence ID" value="TGG87822.1"/>
    <property type="molecule type" value="Genomic_DNA"/>
</dbReference>
<keyword evidence="10" id="KW-1185">Reference proteome</keyword>
<dbReference type="STRING" id="28234.SAMN04488588_1585"/>